<feature type="domain" description="F-box" evidence="2">
    <location>
        <begin position="189"/>
        <end position="218"/>
    </location>
</feature>
<dbReference type="InterPro" id="IPR055290">
    <property type="entry name" value="At3g26010-like"/>
</dbReference>
<accession>A0ABQ5ADY7</accession>
<organism evidence="4 5">
    <name type="scientific">Tanacetum coccineum</name>
    <dbReference type="NCBI Taxonomy" id="301880"/>
    <lineage>
        <taxon>Eukaryota</taxon>
        <taxon>Viridiplantae</taxon>
        <taxon>Streptophyta</taxon>
        <taxon>Embryophyta</taxon>
        <taxon>Tracheophyta</taxon>
        <taxon>Spermatophyta</taxon>
        <taxon>Magnoliopsida</taxon>
        <taxon>eudicotyledons</taxon>
        <taxon>Gunneridae</taxon>
        <taxon>Pentapetalae</taxon>
        <taxon>asterids</taxon>
        <taxon>campanulids</taxon>
        <taxon>Asterales</taxon>
        <taxon>Asteraceae</taxon>
        <taxon>Asteroideae</taxon>
        <taxon>Anthemideae</taxon>
        <taxon>Anthemidinae</taxon>
        <taxon>Tanacetum</taxon>
    </lineage>
</organism>
<reference evidence="4" key="1">
    <citation type="journal article" date="2022" name="Int. J. Mol. Sci.">
        <title>Draft Genome of Tanacetum Coccineum: Genomic Comparison of Closely Related Tanacetum-Family Plants.</title>
        <authorList>
            <person name="Yamashiro T."/>
            <person name="Shiraishi A."/>
            <person name="Nakayama K."/>
            <person name="Satake H."/>
        </authorList>
    </citation>
    <scope>NUCLEOTIDE SEQUENCE</scope>
</reference>
<dbReference type="SUPFAM" id="SSF81383">
    <property type="entry name" value="F-box domain"/>
    <property type="match status" value="1"/>
</dbReference>
<feature type="region of interest" description="Disordered" evidence="1">
    <location>
        <begin position="56"/>
        <end position="86"/>
    </location>
</feature>
<dbReference type="InterPro" id="IPR017451">
    <property type="entry name" value="F-box-assoc_interact_dom"/>
</dbReference>
<evidence type="ECO:0000313" key="5">
    <source>
        <dbReference type="Proteomes" id="UP001151760"/>
    </source>
</evidence>
<dbReference type="InterPro" id="IPR036047">
    <property type="entry name" value="F-box-like_dom_sf"/>
</dbReference>
<evidence type="ECO:0000256" key="1">
    <source>
        <dbReference type="SAM" id="MobiDB-lite"/>
    </source>
</evidence>
<comment type="caution">
    <text evidence="4">The sequence shown here is derived from an EMBL/GenBank/DDBJ whole genome shotgun (WGS) entry which is preliminary data.</text>
</comment>
<name>A0ABQ5ADY7_9ASTR</name>
<proteinExistence type="predicted"/>
<dbReference type="Proteomes" id="UP001151760">
    <property type="component" value="Unassembled WGS sequence"/>
</dbReference>
<evidence type="ECO:0000259" key="2">
    <source>
        <dbReference type="Pfam" id="PF00646"/>
    </source>
</evidence>
<dbReference type="InterPro" id="IPR001810">
    <property type="entry name" value="F-box_dom"/>
</dbReference>
<dbReference type="EMBL" id="BQNB010012231">
    <property type="protein sequence ID" value="GJT00891.1"/>
    <property type="molecule type" value="Genomic_DNA"/>
</dbReference>
<dbReference type="InterPro" id="IPR006527">
    <property type="entry name" value="F-box-assoc_dom_typ1"/>
</dbReference>
<feature type="domain" description="F-box associated beta-propeller type 1" evidence="3">
    <location>
        <begin position="270"/>
        <end position="411"/>
    </location>
</feature>
<dbReference type="NCBIfam" id="TIGR01640">
    <property type="entry name" value="F_box_assoc_1"/>
    <property type="match status" value="1"/>
</dbReference>
<feature type="compositionally biased region" description="Basic and acidic residues" evidence="1">
    <location>
        <begin position="58"/>
        <end position="75"/>
    </location>
</feature>
<protein>
    <submittedName>
        <fullName evidence="4">F-box protein-like protein isoform X3</fullName>
    </submittedName>
</protein>
<dbReference type="Pfam" id="PF00646">
    <property type="entry name" value="F-box"/>
    <property type="match status" value="1"/>
</dbReference>
<dbReference type="PANTHER" id="PTHR35546:SF25">
    <property type="entry name" value="F-BOX DOMAIN-CONTAINING PROTEIN"/>
    <property type="match status" value="1"/>
</dbReference>
<gene>
    <name evidence="4" type="ORF">Tco_0822060</name>
</gene>
<reference evidence="4" key="2">
    <citation type="submission" date="2022-01" db="EMBL/GenBank/DDBJ databases">
        <authorList>
            <person name="Yamashiro T."/>
            <person name="Shiraishi A."/>
            <person name="Satake H."/>
            <person name="Nakayama K."/>
        </authorList>
    </citation>
    <scope>NUCLEOTIDE SEQUENCE</scope>
</reference>
<dbReference type="PANTHER" id="PTHR35546">
    <property type="entry name" value="F-BOX PROTEIN INTERACTION DOMAIN PROTEIN-RELATED"/>
    <property type="match status" value="1"/>
</dbReference>
<evidence type="ECO:0000313" key="4">
    <source>
        <dbReference type="EMBL" id="GJT00891.1"/>
    </source>
</evidence>
<feature type="region of interest" description="Disordered" evidence="1">
    <location>
        <begin position="1"/>
        <end position="42"/>
    </location>
</feature>
<feature type="compositionally biased region" description="Basic and acidic residues" evidence="1">
    <location>
        <begin position="24"/>
        <end position="33"/>
    </location>
</feature>
<evidence type="ECO:0000259" key="3">
    <source>
        <dbReference type="Pfam" id="PF07734"/>
    </source>
</evidence>
<sequence length="525" mass="58505">MEREDEVNSDGSFELVNMDDYDTVSEKAKKEAAARNTDSDGSYEYLCSEVSETLVLTEDTKSESAKEETGSKSPKEEDDDMGLINDKKSDEVNLGLISELIPTNVELDVGLICDTGFNLAEKEFADGSMSDCDSGTKETDFERFEFRDSSDVRVSKRLCLEAMIDQSDFDVEIFPENFEMKTDIRDVAKNQVLRFLPAKSLARSRLVSKKWNEWIGSPFFSHMQCQSYQNTSGFFQDDNATVRFISLDHKAYGVPNPSLSFVPRNVFIKASCNGLLLCQTSADDSEFFVCNPANKQYLVLPPSSYYHGPSPKIVLAFEPSSLNFEPSYQVICPFSLPDPSQGPIVYFDIFDSRTRSWRVSDTICVDLHESDVRSDGIFVGGVAYWETSGGELLGFDLKNEIYGVQSIPYSEGGALSKVYGELCYVRAHYNDETKLCFVDVFSGGAMTLKESLAFEINCIDDGMVVNCVVVGNPCDDVIAVVVQSRWSSHLYAYSLKEKVAEGPCNLRGSVKLFPYVNSLIPIDTA</sequence>
<keyword evidence="5" id="KW-1185">Reference proteome</keyword>
<dbReference type="Pfam" id="PF07734">
    <property type="entry name" value="FBA_1"/>
    <property type="match status" value="1"/>
</dbReference>